<protein>
    <submittedName>
        <fullName evidence="6">Branched-chain amino acid aminotransferase</fullName>
    </submittedName>
</protein>
<sequence>MEKMALNTYLLNEEEKATTDGSTFKPISPKNVYEVIRIQEGIPLFLKDHLERFRKSAEMLHISLSLSDSEIKHRILFLIQQNKAEFINLKLIWDDQQNLLIFFQNTVYPPQRYYQTGMHTTLLKLEREDPNIKVQRAAYQERVLAEREKQQAYEVLLVDQHDFITEGSRSNLFIVKNQELYTSPSANVLLGIVRKKVFAICQEEGIVIHEQNIPVADIATIEAAFITGTGNNVLPIRTINDQLLNSAENPLVKRIMEKFNACIQEDIRQFKTA</sequence>
<dbReference type="OrthoDB" id="9805628at2"/>
<evidence type="ECO:0000256" key="2">
    <source>
        <dbReference type="ARBA" id="ARBA00009320"/>
    </source>
</evidence>
<keyword evidence="6" id="KW-0808">Transferase</keyword>
<dbReference type="InterPro" id="IPR036038">
    <property type="entry name" value="Aminotransferase-like"/>
</dbReference>
<evidence type="ECO:0000313" key="6">
    <source>
        <dbReference type="EMBL" id="SFH69359.1"/>
    </source>
</evidence>
<dbReference type="PROSITE" id="PS00770">
    <property type="entry name" value="AA_TRANSFER_CLASS_4"/>
    <property type="match status" value="1"/>
</dbReference>
<proteinExistence type="inferred from homology"/>
<name>A0A1I3C5C8_9LACT</name>
<dbReference type="AlphaFoldDB" id="A0A1I3C5C8"/>
<dbReference type="Pfam" id="PF01063">
    <property type="entry name" value="Aminotran_4"/>
    <property type="match status" value="1"/>
</dbReference>
<dbReference type="SUPFAM" id="SSF56752">
    <property type="entry name" value="D-aminoacid aminotransferase-like PLP-dependent enzymes"/>
    <property type="match status" value="1"/>
</dbReference>
<evidence type="ECO:0000313" key="7">
    <source>
        <dbReference type="Proteomes" id="UP000198668"/>
    </source>
</evidence>
<dbReference type="InterPro" id="IPR018300">
    <property type="entry name" value="Aminotrans_IV_CS"/>
</dbReference>
<reference evidence="6 7" key="1">
    <citation type="submission" date="2016-10" db="EMBL/GenBank/DDBJ databases">
        <authorList>
            <person name="de Groot N.N."/>
        </authorList>
    </citation>
    <scope>NUCLEOTIDE SEQUENCE [LARGE SCALE GENOMIC DNA]</scope>
    <source>
        <strain evidence="6 7">DSM 27630</strain>
    </source>
</reference>
<accession>A0A1I3C5C8</accession>
<comment type="cofactor">
    <cofactor evidence="1 5">
        <name>pyridoxal 5'-phosphate</name>
        <dbReference type="ChEBI" id="CHEBI:597326"/>
    </cofactor>
</comment>
<dbReference type="EMBL" id="FOQE01000013">
    <property type="protein sequence ID" value="SFH69359.1"/>
    <property type="molecule type" value="Genomic_DNA"/>
</dbReference>
<evidence type="ECO:0000256" key="1">
    <source>
        <dbReference type="ARBA" id="ARBA00001933"/>
    </source>
</evidence>
<dbReference type="CDD" id="cd00449">
    <property type="entry name" value="PLPDE_IV"/>
    <property type="match status" value="1"/>
</dbReference>
<dbReference type="InterPro" id="IPR050571">
    <property type="entry name" value="Class-IV_PLP-Dep_Aminotrnsfr"/>
</dbReference>
<dbReference type="PANTHER" id="PTHR42743">
    <property type="entry name" value="AMINO-ACID AMINOTRANSFERASE"/>
    <property type="match status" value="1"/>
</dbReference>
<dbReference type="Gene3D" id="3.30.470.10">
    <property type="match status" value="1"/>
</dbReference>
<dbReference type="GO" id="GO:0005829">
    <property type="term" value="C:cytosol"/>
    <property type="evidence" value="ECO:0007669"/>
    <property type="project" value="TreeGrafter"/>
</dbReference>
<keyword evidence="7" id="KW-1185">Reference proteome</keyword>
<evidence type="ECO:0000256" key="4">
    <source>
        <dbReference type="RuleBase" id="RU004106"/>
    </source>
</evidence>
<comment type="similarity">
    <text evidence="2 4">Belongs to the class-IV pyridoxal-phosphate-dependent aminotransferase family.</text>
</comment>
<dbReference type="InterPro" id="IPR001544">
    <property type="entry name" value="Aminotrans_IV"/>
</dbReference>
<dbReference type="InterPro" id="IPR043132">
    <property type="entry name" value="BCAT-like_C"/>
</dbReference>
<dbReference type="PANTHER" id="PTHR42743:SF11">
    <property type="entry name" value="AMINODEOXYCHORISMATE LYASE"/>
    <property type="match status" value="1"/>
</dbReference>
<keyword evidence="3 5" id="KW-0663">Pyridoxal phosphate</keyword>
<dbReference type="FunFam" id="3.20.10.10:FF:000002">
    <property type="entry name" value="D-alanine aminotransferase"/>
    <property type="match status" value="1"/>
</dbReference>
<dbReference type="Gene3D" id="3.20.10.10">
    <property type="entry name" value="D-amino Acid Aminotransferase, subunit A, domain 2"/>
    <property type="match status" value="1"/>
</dbReference>
<dbReference type="GO" id="GO:0008483">
    <property type="term" value="F:transaminase activity"/>
    <property type="evidence" value="ECO:0007669"/>
    <property type="project" value="UniProtKB-KW"/>
</dbReference>
<dbReference type="InterPro" id="IPR043131">
    <property type="entry name" value="BCAT-like_N"/>
</dbReference>
<keyword evidence="6" id="KW-0032">Aminotransferase</keyword>
<gene>
    <name evidence="6" type="ORF">SAMN04489868_1139</name>
</gene>
<dbReference type="GO" id="GO:0008652">
    <property type="term" value="P:amino acid biosynthetic process"/>
    <property type="evidence" value="ECO:0007669"/>
    <property type="project" value="UniProtKB-ARBA"/>
</dbReference>
<evidence type="ECO:0000256" key="3">
    <source>
        <dbReference type="ARBA" id="ARBA00022898"/>
    </source>
</evidence>
<dbReference type="Proteomes" id="UP000198668">
    <property type="component" value="Unassembled WGS sequence"/>
</dbReference>
<organism evidence="6 7">
    <name type="scientific">Pisciglobus halotolerans</name>
    <dbReference type="NCBI Taxonomy" id="745365"/>
    <lineage>
        <taxon>Bacteria</taxon>
        <taxon>Bacillati</taxon>
        <taxon>Bacillota</taxon>
        <taxon>Bacilli</taxon>
        <taxon>Lactobacillales</taxon>
        <taxon>Carnobacteriaceae</taxon>
    </lineage>
</organism>
<dbReference type="GO" id="GO:0046394">
    <property type="term" value="P:carboxylic acid biosynthetic process"/>
    <property type="evidence" value="ECO:0007669"/>
    <property type="project" value="UniProtKB-ARBA"/>
</dbReference>
<dbReference type="RefSeq" id="WP_092092178.1">
    <property type="nucleotide sequence ID" value="NZ_FOQE01000013.1"/>
</dbReference>
<evidence type="ECO:0000256" key="5">
    <source>
        <dbReference type="RuleBase" id="RU004516"/>
    </source>
</evidence>